<accession>A0A3D4S5U4</accession>
<evidence type="ECO:0000313" key="10">
    <source>
        <dbReference type="EMBL" id="HCS93832.1"/>
    </source>
</evidence>
<feature type="transmembrane region" description="Helical" evidence="9">
    <location>
        <begin position="128"/>
        <end position="147"/>
    </location>
</feature>
<keyword evidence="6 8" id="KW-1133">Transmembrane helix</keyword>
<dbReference type="STRING" id="1121105.GCA_000421665_01704"/>
<feature type="transmembrane region" description="Helical" evidence="9">
    <location>
        <begin position="48"/>
        <end position="74"/>
    </location>
</feature>
<evidence type="ECO:0000256" key="7">
    <source>
        <dbReference type="ARBA" id="ARBA00023136"/>
    </source>
</evidence>
<dbReference type="GO" id="GO:0005345">
    <property type="term" value="F:purine nucleobase transmembrane transporter activity"/>
    <property type="evidence" value="ECO:0007669"/>
    <property type="project" value="TreeGrafter"/>
</dbReference>
<comment type="similarity">
    <text evidence="2 8">Belongs to the nucleobase:cation symporter-2 (NCS2) (TC 2.A.40) family. Azg-like subfamily.</text>
</comment>
<name>A0A3D4S5U4_9ENTE</name>
<evidence type="ECO:0000256" key="2">
    <source>
        <dbReference type="ARBA" id="ARBA00005697"/>
    </source>
</evidence>
<dbReference type="PIRSF" id="PIRSF005353">
    <property type="entry name" value="PbuG"/>
    <property type="match status" value="1"/>
</dbReference>
<dbReference type="InterPro" id="IPR026033">
    <property type="entry name" value="Azg-like_bact_archaea"/>
</dbReference>
<protein>
    <submittedName>
        <fullName evidence="10">NCS2 family permease</fullName>
    </submittedName>
</protein>
<dbReference type="PANTHER" id="PTHR43337:SF1">
    <property type="entry name" value="XANTHINE_URACIL PERMEASE C887.17-RELATED"/>
    <property type="match status" value="1"/>
</dbReference>
<dbReference type="InterPro" id="IPR045018">
    <property type="entry name" value="Azg-like"/>
</dbReference>
<organism evidence="10 11">
    <name type="scientific">Bavariicoccus seileri</name>
    <dbReference type="NCBI Taxonomy" id="549685"/>
    <lineage>
        <taxon>Bacteria</taxon>
        <taxon>Bacillati</taxon>
        <taxon>Bacillota</taxon>
        <taxon>Bacilli</taxon>
        <taxon>Lactobacillales</taxon>
        <taxon>Enterococcaceae</taxon>
        <taxon>Bavariicoccus</taxon>
    </lineage>
</organism>
<sequence length="485" mass="51118">MSNYFKLKEYNTTVSKEVVAGITTFFAMSYIIFVNPAILSLTGMPSQAVFLATIIATVISTLFMGLFANVPYALAPGMGLNAFFTYTVVFSLGFSWQEALAMVFICGLFNVLITVTKFRKMIIKSIPISLQHAIGGGIGVFIAYIGIKNANLLQFTSDTGTITSINNAPYDPAASVDGVTTVITNGGIVPALVNFTQPDAILAVVGLIITILLVVKNVRGAILIGIVSTTVLGIIFGVVDLSTVNWGANSLGSAFDELGTTFMAAFGSEGFISLFSDPARLPLVLLTIFAFSLSDTFDTLGTFIGTGRKTGIFSEEDEKSMEEGSGFSSKMDKALFADAIGTSIGAIFGTSNTTTYVESAAGIGAGGRTGLTSVVTALLFVVASLFAPVVGIVPNAATAPALIVVGIMMMSSFKEIDWNDFTEAVPAFFASIFMGFSYSISYGIAAGFIFFCLVKIVTGKAKEVHPIIWGATVLFILNFVILALI</sequence>
<dbReference type="PANTHER" id="PTHR43337">
    <property type="entry name" value="XANTHINE/URACIL PERMEASE C887.17-RELATED"/>
    <property type="match status" value="1"/>
</dbReference>
<dbReference type="InterPro" id="IPR006043">
    <property type="entry name" value="NCS2"/>
</dbReference>
<evidence type="ECO:0000256" key="3">
    <source>
        <dbReference type="ARBA" id="ARBA00022448"/>
    </source>
</evidence>
<comment type="caution">
    <text evidence="10">The sequence shown here is derived from an EMBL/GenBank/DDBJ whole genome shotgun (WGS) entry which is preliminary data.</text>
</comment>
<evidence type="ECO:0000313" key="11">
    <source>
        <dbReference type="Proteomes" id="UP000262195"/>
    </source>
</evidence>
<feature type="transmembrane region" description="Helical" evidence="9">
    <location>
        <begin position="378"/>
        <end position="408"/>
    </location>
</feature>
<dbReference type="GO" id="GO:0005886">
    <property type="term" value="C:plasma membrane"/>
    <property type="evidence" value="ECO:0007669"/>
    <property type="project" value="UniProtKB-SubCell"/>
</dbReference>
<keyword evidence="5 8" id="KW-0812">Transmembrane</keyword>
<evidence type="ECO:0000256" key="8">
    <source>
        <dbReference type="PIRNR" id="PIRNR005353"/>
    </source>
</evidence>
<dbReference type="Proteomes" id="UP000262195">
    <property type="component" value="Unassembled WGS sequence"/>
</dbReference>
<feature type="transmembrane region" description="Helical" evidence="9">
    <location>
        <begin position="283"/>
        <end position="304"/>
    </location>
</feature>
<keyword evidence="3 8" id="KW-0813">Transport</keyword>
<reference evidence="10 11" key="1">
    <citation type="journal article" date="2018" name="Nat. Biotechnol.">
        <title>A standardized bacterial taxonomy based on genome phylogeny substantially revises the tree of life.</title>
        <authorList>
            <person name="Parks D.H."/>
            <person name="Chuvochina M."/>
            <person name="Waite D.W."/>
            <person name="Rinke C."/>
            <person name="Skarshewski A."/>
            <person name="Chaumeil P.A."/>
            <person name="Hugenholtz P."/>
        </authorList>
    </citation>
    <scope>NUCLEOTIDE SEQUENCE [LARGE SCALE GENOMIC DNA]</scope>
    <source>
        <strain evidence="10">UBA11306</strain>
    </source>
</reference>
<gene>
    <name evidence="10" type="ORF">DIW15_03875</name>
</gene>
<comment type="subcellular location">
    <subcellularLocation>
        <location evidence="1 8">Cell membrane</location>
        <topology evidence="1 8">Multi-pass membrane protein</topology>
    </subcellularLocation>
</comment>
<feature type="transmembrane region" description="Helical" evidence="9">
    <location>
        <begin position="222"/>
        <end position="239"/>
    </location>
</feature>
<feature type="transmembrane region" description="Helical" evidence="9">
    <location>
        <begin position="200"/>
        <end position="215"/>
    </location>
</feature>
<dbReference type="Pfam" id="PF00860">
    <property type="entry name" value="Xan_ur_permease"/>
    <property type="match status" value="2"/>
</dbReference>
<feature type="transmembrane region" description="Helical" evidence="9">
    <location>
        <begin position="20"/>
        <end position="41"/>
    </location>
</feature>
<evidence type="ECO:0000256" key="9">
    <source>
        <dbReference type="SAM" id="Phobius"/>
    </source>
</evidence>
<dbReference type="AlphaFoldDB" id="A0A3D4S5U4"/>
<dbReference type="EMBL" id="DQHO01000024">
    <property type="protein sequence ID" value="HCS93832.1"/>
    <property type="molecule type" value="Genomic_DNA"/>
</dbReference>
<evidence type="ECO:0000256" key="5">
    <source>
        <dbReference type="ARBA" id="ARBA00022692"/>
    </source>
</evidence>
<dbReference type="RefSeq" id="WP_022796964.1">
    <property type="nucleotide sequence ID" value="NZ_JBQDSL010000014.1"/>
</dbReference>
<evidence type="ECO:0000256" key="6">
    <source>
        <dbReference type="ARBA" id="ARBA00022989"/>
    </source>
</evidence>
<feature type="transmembrane region" description="Helical" evidence="9">
    <location>
        <begin position="428"/>
        <end position="454"/>
    </location>
</feature>
<evidence type="ECO:0000256" key="1">
    <source>
        <dbReference type="ARBA" id="ARBA00004651"/>
    </source>
</evidence>
<feature type="transmembrane region" description="Helical" evidence="9">
    <location>
        <begin position="466"/>
        <end position="484"/>
    </location>
</feature>
<proteinExistence type="inferred from homology"/>
<feature type="transmembrane region" description="Helical" evidence="9">
    <location>
        <begin position="94"/>
        <end position="116"/>
    </location>
</feature>
<evidence type="ECO:0000256" key="4">
    <source>
        <dbReference type="ARBA" id="ARBA00022475"/>
    </source>
</evidence>
<keyword evidence="7 8" id="KW-0472">Membrane</keyword>
<keyword evidence="4 8" id="KW-1003">Cell membrane</keyword>